<name>A0A193SHK8_9PSED</name>
<reference evidence="2" key="1">
    <citation type="submission" date="2017-11" db="EMBL/GenBank/DDBJ databases">
        <authorList>
            <person name="Blom J."/>
        </authorList>
    </citation>
    <scope>NUCLEOTIDE SEQUENCE [LARGE SCALE GENOMIC DNA]</scope>
</reference>
<keyword evidence="2" id="KW-1185">Reference proteome</keyword>
<evidence type="ECO:0000313" key="2">
    <source>
        <dbReference type="Proteomes" id="UP000239025"/>
    </source>
</evidence>
<evidence type="ECO:0008006" key="3">
    <source>
        <dbReference type="Google" id="ProtNLM"/>
    </source>
</evidence>
<dbReference type="AlphaFoldDB" id="A0A193SHK8"/>
<dbReference type="RefSeq" id="WP_065348781.1">
    <property type="nucleotide sequence ID" value="NZ_LT222319.1"/>
</dbReference>
<dbReference type="Proteomes" id="UP000239025">
    <property type="component" value="Chromosome 1"/>
</dbReference>
<protein>
    <recommendedName>
        <fullName evidence="3">DUF4238 domain-containing protein</fullName>
    </recommendedName>
</protein>
<accession>A0A193SHK8</accession>
<dbReference type="InterPro" id="IPR025332">
    <property type="entry name" value="DUF4238"/>
</dbReference>
<gene>
    <name evidence="1" type="ORF">PL963_00112</name>
</gene>
<dbReference type="Pfam" id="PF14022">
    <property type="entry name" value="DUF4238"/>
    <property type="match status" value="1"/>
</dbReference>
<proteinExistence type="predicted"/>
<evidence type="ECO:0000313" key="1">
    <source>
        <dbReference type="EMBL" id="SOS14102.1"/>
    </source>
</evidence>
<dbReference type="EMBL" id="LT963395">
    <property type="protein sequence ID" value="SOS14102.1"/>
    <property type="molecule type" value="Genomic_DNA"/>
</dbReference>
<sequence>MNSRSQPKKAGYANQHYVPRLLLKRFTGPDKINIGLMNALSGEIKPSVPYKPQCAKHYFYGKDLFIEKELGRIEEEVRKIIRTISSISDPHIERFSYAHILLTIFSVYQYVRTEKALKLVEEVITKSFSIIKDQTKPQLMLKLAEAANGALSESELSELCDSLSISITNPHSTLFETANNIMRPSMLLEMKLLINHTDTPFLISDNPLIYMNDGNEDCFYRMLLPLTPNLLIAFYDGKKYKIGLRKTNFHKITNKSDIFYLNALQYLNCNKNIYFSPQTPVKHLISLNKSFKKLRFSEASTLIEFNCQPFLKTNRPTVNHRFTFAKKIALKGRPPK</sequence>
<organism evidence="1 2">
    <name type="scientific">Pseudomonas cerasi</name>
    <dbReference type="NCBI Taxonomy" id="1583341"/>
    <lineage>
        <taxon>Bacteria</taxon>
        <taxon>Pseudomonadati</taxon>
        <taxon>Pseudomonadota</taxon>
        <taxon>Gammaproteobacteria</taxon>
        <taxon>Pseudomonadales</taxon>
        <taxon>Pseudomonadaceae</taxon>
        <taxon>Pseudomonas</taxon>
    </lineage>
</organism>